<protein>
    <submittedName>
        <fullName evidence="2">D-alanyl-D-alanine carboxypeptidase</fullName>
    </submittedName>
</protein>
<reference evidence="2 3" key="1">
    <citation type="journal article" date="2016" name="Genome Announc.">
        <title>Draft Genome Sequence of Paenibacillus amylolyticus Heshi-A3, Isolated from Fermented Rice Bran in a Japanese Fermented Seafood Dish.</title>
        <authorList>
            <person name="Akuzawa S."/>
            <person name="Nagaoka J."/>
            <person name="Kanekatsu M."/>
            <person name="Kubota E."/>
            <person name="Ohtake R."/>
            <person name="Suzuki T."/>
            <person name="Kanesaki Y."/>
        </authorList>
    </citation>
    <scope>NUCLEOTIDE SEQUENCE [LARGE SCALE GENOMIC DNA]</scope>
    <source>
        <strain evidence="2 3">Heshi-A3</strain>
    </source>
</reference>
<dbReference type="SUPFAM" id="SSF55166">
    <property type="entry name" value="Hedgehog/DD-peptidase"/>
    <property type="match status" value="1"/>
</dbReference>
<evidence type="ECO:0000313" key="3">
    <source>
        <dbReference type="Proteomes" id="UP000069697"/>
    </source>
</evidence>
<organism evidence="2 3">
    <name type="scientific">Paenibacillus amylolyticus</name>
    <dbReference type="NCBI Taxonomy" id="1451"/>
    <lineage>
        <taxon>Bacteria</taxon>
        <taxon>Bacillati</taxon>
        <taxon>Bacillota</taxon>
        <taxon>Bacilli</taxon>
        <taxon>Bacillales</taxon>
        <taxon>Paenibacillaceae</taxon>
        <taxon>Paenibacillus</taxon>
    </lineage>
</organism>
<dbReference type="GO" id="GO:0006508">
    <property type="term" value="P:proteolysis"/>
    <property type="evidence" value="ECO:0007669"/>
    <property type="project" value="InterPro"/>
</dbReference>
<dbReference type="InterPro" id="IPR009045">
    <property type="entry name" value="Zn_M74/Hedgehog-like"/>
</dbReference>
<dbReference type="Gene3D" id="3.30.200.180">
    <property type="match status" value="1"/>
</dbReference>
<dbReference type="CDD" id="cd14852">
    <property type="entry name" value="LD-carboxypeptidase"/>
    <property type="match status" value="1"/>
</dbReference>
<sequence length="287" mass="32912">MKKWGFLICIILIGYIVTQSPGWIQQKNELPIEIQNTRENPAGYTVSVTGNIQDQVHKGNLLLVDKQYPVHPEGVKSDIVYVAHEDDLLRGYGILDQKIMLSRQVAHEFQRMVEAAGEEGVRYFLVSSGYRDFEKQDELYREKGSDYALPAGHSEHNLGLSLDIGSSLAAMNEAPEGAWLEKNAWKYGFILRYPKDKVRITGIQYEPWHFRYVGLPHSAVMYKNNLVLEQYLDLLKEKENITVEVEGEEYHIRYYRATQDTTVYIPEQGHTEISGDNMDGVIVTVKK</sequence>
<feature type="domain" description="D-alanyl-D-alanine carboxypeptidase-like core" evidence="1">
    <location>
        <begin position="99"/>
        <end position="214"/>
    </location>
</feature>
<dbReference type="Proteomes" id="UP000069697">
    <property type="component" value="Unassembled WGS sequence"/>
</dbReference>
<dbReference type="GO" id="GO:0004180">
    <property type="term" value="F:carboxypeptidase activity"/>
    <property type="evidence" value="ECO:0007669"/>
    <property type="project" value="UniProtKB-KW"/>
</dbReference>
<dbReference type="InterPro" id="IPR058193">
    <property type="entry name" value="VanY/YodJ_core_dom"/>
</dbReference>
<gene>
    <name evidence="2" type="ORF">PAHA3_5371</name>
</gene>
<dbReference type="PANTHER" id="PTHR34385">
    <property type="entry name" value="D-ALANYL-D-ALANINE CARBOXYPEPTIDASE"/>
    <property type="match status" value="1"/>
</dbReference>
<evidence type="ECO:0000259" key="1">
    <source>
        <dbReference type="Pfam" id="PF02557"/>
    </source>
</evidence>
<proteinExistence type="predicted"/>
<dbReference type="AlphaFoldDB" id="A0A117I3F2"/>
<dbReference type="EMBL" id="BCNV01000008">
    <property type="protein sequence ID" value="GAS85249.1"/>
    <property type="molecule type" value="Genomic_DNA"/>
</dbReference>
<dbReference type="InterPro" id="IPR003709">
    <property type="entry name" value="VanY-like_core_dom"/>
</dbReference>
<reference evidence="3" key="2">
    <citation type="submission" date="2016-01" db="EMBL/GenBank/DDBJ databases">
        <title>Draft Genome Sequence of Paenibacillus amylolyticus Heshi-A3 that Was Isolated from Fermented Rice Bran with Aging Salted Mackerel, Which Was Named Heshiko as Traditional Fermented Seafood in Japan.</title>
        <authorList>
            <person name="Akuzawa S."/>
            <person name="Nakagawa J."/>
            <person name="Kanekatsu T."/>
            <person name="Kubota E."/>
            <person name="Ohtake R."/>
            <person name="Suzuki T."/>
            <person name="Kanesaki Y."/>
        </authorList>
    </citation>
    <scope>NUCLEOTIDE SEQUENCE [LARGE SCALE GENOMIC DNA]</scope>
    <source>
        <strain evidence="3">Heshi-A3</strain>
    </source>
</reference>
<keyword evidence="2" id="KW-0121">Carboxypeptidase</keyword>
<dbReference type="InterPro" id="IPR052179">
    <property type="entry name" value="DD-CPase-like"/>
</dbReference>
<dbReference type="RefSeq" id="WP_062837616.1">
    <property type="nucleotide sequence ID" value="NZ_BCNV01000008.1"/>
</dbReference>
<name>A0A117I3F2_PAEAM</name>
<dbReference type="Gene3D" id="3.30.1380.10">
    <property type="match status" value="1"/>
</dbReference>
<keyword evidence="2" id="KW-0645">Protease</keyword>
<evidence type="ECO:0000313" key="2">
    <source>
        <dbReference type="EMBL" id="GAS85249.1"/>
    </source>
</evidence>
<dbReference type="PANTHER" id="PTHR34385:SF1">
    <property type="entry name" value="PEPTIDOGLYCAN L-ALANYL-D-GLUTAMATE ENDOPEPTIDASE CWLK"/>
    <property type="match status" value="1"/>
</dbReference>
<dbReference type="Pfam" id="PF02557">
    <property type="entry name" value="VanY"/>
    <property type="match status" value="1"/>
</dbReference>
<keyword evidence="2" id="KW-0378">Hydrolase</keyword>
<accession>A0A117I3F2</accession>
<comment type="caution">
    <text evidence="2">The sequence shown here is derived from an EMBL/GenBank/DDBJ whole genome shotgun (WGS) entry which is preliminary data.</text>
</comment>